<comment type="caution">
    <text evidence="1">The sequence shown here is derived from an EMBL/GenBank/DDBJ whole genome shotgun (WGS) entry which is preliminary data.</text>
</comment>
<dbReference type="Proteomes" id="UP000440578">
    <property type="component" value="Unassembled WGS sequence"/>
</dbReference>
<proteinExistence type="predicted"/>
<gene>
    <name evidence="1" type="ORF">FJT64_027704</name>
</gene>
<accession>A0A6A4W7H5</accession>
<organism evidence="1 2">
    <name type="scientific">Amphibalanus amphitrite</name>
    <name type="common">Striped barnacle</name>
    <name type="synonym">Balanus amphitrite</name>
    <dbReference type="NCBI Taxonomy" id="1232801"/>
    <lineage>
        <taxon>Eukaryota</taxon>
        <taxon>Metazoa</taxon>
        <taxon>Ecdysozoa</taxon>
        <taxon>Arthropoda</taxon>
        <taxon>Crustacea</taxon>
        <taxon>Multicrustacea</taxon>
        <taxon>Cirripedia</taxon>
        <taxon>Thoracica</taxon>
        <taxon>Thoracicalcarea</taxon>
        <taxon>Balanomorpha</taxon>
        <taxon>Balanoidea</taxon>
        <taxon>Balanidae</taxon>
        <taxon>Amphibalaninae</taxon>
        <taxon>Amphibalanus</taxon>
    </lineage>
</organism>
<evidence type="ECO:0000313" key="1">
    <source>
        <dbReference type="EMBL" id="KAF0299620.1"/>
    </source>
</evidence>
<protein>
    <submittedName>
        <fullName evidence="1">Uncharacterized protein</fullName>
    </submittedName>
</protein>
<sequence length="294" mass="31554">MTQSAHGNQLLRFGDVCEEARRRVGATRHELVDYVTGLFPLLVAHVWLAARVRVTVPGLSGFYTGVCVGLCLADLQCTAGRMSLAAADLAHMMDKLPDDLKVLNVKGPAVTGTRWPTGFWSGLHVSLEGVGDDTVALVADLKRNVRVLHLLDSPDVTGRALDSISRISGLRTIRMAECAGLMGGNLEPLSRLHKLDDLTLSGGVTDAVLDSLSGCQGLGILKLGDRQRPAETAFTAAAVTSLDVLNALKAADLRQHADSRQARTIILYVPGEVYLQLRSKARSGGRVRLEEWSA</sequence>
<dbReference type="Gene3D" id="3.80.10.10">
    <property type="entry name" value="Ribonuclease Inhibitor"/>
    <property type="match status" value="1"/>
</dbReference>
<name>A0A6A4W7H5_AMPAM</name>
<evidence type="ECO:0000313" key="2">
    <source>
        <dbReference type="Proteomes" id="UP000440578"/>
    </source>
</evidence>
<dbReference type="InterPro" id="IPR032675">
    <property type="entry name" value="LRR_dom_sf"/>
</dbReference>
<dbReference type="EMBL" id="VIIS01001347">
    <property type="protein sequence ID" value="KAF0299620.1"/>
    <property type="molecule type" value="Genomic_DNA"/>
</dbReference>
<keyword evidence="2" id="KW-1185">Reference proteome</keyword>
<dbReference type="AlphaFoldDB" id="A0A6A4W7H5"/>
<dbReference type="SUPFAM" id="SSF52047">
    <property type="entry name" value="RNI-like"/>
    <property type="match status" value="1"/>
</dbReference>
<reference evidence="1 2" key="1">
    <citation type="submission" date="2019-07" db="EMBL/GenBank/DDBJ databases">
        <title>Draft genome assembly of a fouling barnacle, Amphibalanus amphitrite (Darwin, 1854): The first reference genome for Thecostraca.</title>
        <authorList>
            <person name="Kim W."/>
        </authorList>
    </citation>
    <scope>NUCLEOTIDE SEQUENCE [LARGE SCALE GENOMIC DNA]</scope>
    <source>
        <strain evidence="1">SNU_AA5</strain>
        <tissue evidence="1">Soma without cirri and trophi</tissue>
    </source>
</reference>